<evidence type="ECO:0000313" key="1">
    <source>
        <dbReference type="EMBL" id="GFS30613.1"/>
    </source>
</evidence>
<organism evidence="1 2">
    <name type="scientific">Nephila pilipes</name>
    <name type="common">Giant wood spider</name>
    <name type="synonym">Nephila maculata</name>
    <dbReference type="NCBI Taxonomy" id="299642"/>
    <lineage>
        <taxon>Eukaryota</taxon>
        <taxon>Metazoa</taxon>
        <taxon>Ecdysozoa</taxon>
        <taxon>Arthropoda</taxon>
        <taxon>Chelicerata</taxon>
        <taxon>Arachnida</taxon>
        <taxon>Araneae</taxon>
        <taxon>Araneomorphae</taxon>
        <taxon>Entelegynae</taxon>
        <taxon>Araneoidea</taxon>
        <taxon>Nephilidae</taxon>
        <taxon>Nephila</taxon>
    </lineage>
</organism>
<keyword evidence="2" id="KW-1185">Reference proteome</keyword>
<sequence length="72" mass="7847">MRRCFAVNTYGLFEKVNPKVRPPKSWGCKEIILAAVDDTAVLVVSSTAEHTSLNLAAICDEVLASELCHVQS</sequence>
<proteinExistence type="predicted"/>
<accession>A0A8X6I4A6</accession>
<name>A0A8X6I4A6_NEPPI</name>
<protein>
    <submittedName>
        <fullName evidence="1">Uncharacterized protein</fullName>
    </submittedName>
</protein>
<evidence type="ECO:0000313" key="2">
    <source>
        <dbReference type="Proteomes" id="UP000887013"/>
    </source>
</evidence>
<dbReference type="EMBL" id="BMAW01041765">
    <property type="protein sequence ID" value="GFS30613.1"/>
    <property type="molecule type" value="Genomic_DNA"/>
</dbReference>
<dbReference type="AlphaFoldDB" id="A0A8X6I4A6"/>
<reference evidence="1" key="1">
    <citation type="submission" date="2020-08" db="EMBL/GenBank/DDBJ databases">
        <title>Multicomponent nature underlies the extraordinary mechanical properties of spider dragline silk.</title>
        <authorList>
            <person name="Kono N."/>
            <person name="Nakamura H."/>
            <person name="Mori M."/>
            <person name="Yoshida Y."/>
            <person name="Ohtoshi R."/>
            <person name="Malay A.D."/>
            <person name="Moran D.A.P."/>
            <person name="Tomita M."/>
            <person name="Numata K."/>
            <person name="Arakawa K."/>
        </authorList>
    </citation>
    <scope>NUCLEOTIDE SEQUENCE</scope>
</reference>
<gene>
    <name evidence="1" type="ORF">NPIL_182151</name>
</gene>
<dbReference type="Proteomes" id="UP000887013">
    <property type="component" value="Unassembled WGS sequence"/>
</dbReference>
<comment type="caution">
    <text evidence="1">The sequence shown here is derived from an EMBL/GenBank/DDBJ whole genome shotgun (WGS) entry which is preliminary data.</text>
</comment>